<keyword evidence="3" id="KW-1185">Reference proteome</keyword>
<comment type="caution">
    <text evidence="2">The sequence shown here is derived from an EMBL/GenBank/DDBJ whole genome shotgun (WGS) entry which is preliminary data.</text>
</comment>
<dbReference type="Proteomes" id="UP000029385">
    <property type="component" value="Unassembled WGS sequence"/>
</dbReference>
<feature type="chain" id="PRO_5001870563" description="TonB-dependent receptor" evidence="1">
    <location>
        <begin position="44"/>
        <end position="1232"/>
    </location>
</feature>
<dbReference type="PATRIC" id="fig|1121015.4.peg.1826"/>
<dbReference type="eggNOG" id="COG2067">
    <property type="taxonomic scope" value="Bacteria"/>
</dbReference>
<dbReference type="EMBL" id="AVCI01000006">
    <property type="protein sequence ID" value="KFN43226.1"/>
    <property type="molecule type" value="Genomic_DNA"/>
</dbReference>
<keyword evidence="1" id="KW-0732">Signal</keyword>
<evidence type="ECO:0000313" key="3">
    <source>
        <dbReference type="Proteomes" id="UP000029385"/>
    </source>
</evidence>
<dbReference type="OrthoDB" id="28717at2"/>
<protein>
    <recommendedName>
        <fullName evidence="4">TonB-dependent receptor</fullName>
    </recommendedName>
</protein>
<evidence type="ECO:0000256" key="1">
    <source>
        <dbReference type="SAM" id="SignalP"/>
    </source>
</evidence>
<evidence type="ECO:0000313" key="2">
    <source>
        <dbReference type="EMBL" id="KFN43226.1"/>
    </source>
</evidence>
<name>A0A091AUV3_9GAMM</name>
<accession>A0A091AUV3</accession>
<dbReference type="STRING" id="1121015.GCA_000420545_02580"/>
<sequence length="1232" mass="136934">MKRLDPALIRSCSVAPARGRPARKLLDLTLIALLGGLALPAFAQDAAETQAAMECGKDACSIDGKPVIRILSRGETESKDPSAEALRQQRRVDIQHIVPAHTVTGSRPIDLPNGGLIWATEDPQLARPSFTVSSNSLAAFEDGRIVEPVSFHSYTNYAAFAQKIELRIFKGTDADLVAPLVTLALPVQNVGDLKWDGVLPAGLNLRQGDDLQYVARVIAADGSFDETAPQRIQLVRPEDLKRQQQQLLNSADSTLSGLDADALESRLQLQQTYGRNSLRIQNIAVYGSTVRVRGESIPKDMTVRINGESLPIDQERKFVAEYLLPVGPHPIDVEIVDKGRSRHEALDMDVTGRYLFLVALADVTISDNSVSGAVVPVGIDDKYDGFLSEGRLAFYLKGKVRGKYLVTAQADTHEREVKQLFNGFLEPDARDVFRRLDPDQYYPVYGDDSTTYRDTDSQGKLYVRVDWDKNQALWGNFTTGFTGNEYGQYVRSLYGAALNWRSHGSTALGEPRTTVRAFGSEAQTALGHSEFIGTGGSLYYLRHLDLLPGSDSVVLEVRDRTTGRVEVRKTLLRDVDYDIDELQGRLLLTRPLAQIVRDNVPSIIRDAPLDGFESRLLADYEFVPTDFTVDQFSGGVQGRTWLGEHVAIGATYVDENRSGDDYGLRGADLTFQAGKGTYLKLEQARSQATSAPVFFSNDGGLSFTQLNPVTSVDREGEARSAEARVNFQELGWTARDWTAAAWWRDVDAGFSVARNDFGLPIRETGAEFAGQLTEAIRLSGRYSDTTRGTDGIEQLQVLMQWRVQENSEFSAELRRVTETRSGVDASGTLAALRYTHRFGTALDVYGIAQLTIDDDSGAYAGNDLYTLGTKYLFGNLSSIGAEISSGDRGDAVTLNGEWRLTPEHSLYAGYRYSTDRTAADPLFGTRSPSGLTVGQRWRISSQVNLFNESQFLKQREESGIAHTFGMDFYPALNWNLGFTLQKGELESALGTTDRRAISVNGGYTSSATTWNSKVEFRRDTGIADRKQWVSTNRLFYKINDDWRIAGRVNFGDTKDALDPVANARFIESNLGFSYRPALDDRWNLLGKLTYLYDVNSLGQDGLTDYDQRSKVASFEGIYRANAAWEFAGKVARREGDARLSRNTGDWFDSTANFGSVQARFQTHYKWDALAEYRFLDVQQDDSLRKGWLIGVDRHVSENFRVGLGYNFTSFSDNLTIIDFDQKGWFLNINGTY</sequence>
<proteinExistence type="predicted"/>
<gene>
    <name evidence="2" type="ORF">N789_11745</name>
</gene>
<evidence type="ECO:0008006" key="4">
    <source>
        <dbReference type="Google" id="ProtNLM"/>
    </source>
</evidence>
<organism evidence="2 3">
    <name type="scientific">Arenimonas oryziterrae DSM 21050 = YC6267</name>
    <dbReference type="NCBI Taxonomy" id="1121015"/>
    <lineage>
        <taxon>Bacteria</taxon>
        <taxon>Pseudomonadati</taxon>
        <taxon>Pseudomonadota</taxon>
        <taxon>Gammaproteobacteria</taxon>
        <taxon>Lysobacterales</taxon>
        <taxon>Lysobacteraceae</taxon>
        <taxon>Arenimonas</taxon>
    </lineage>
</organism>
<dbReference type="SUPFAM" id="SSF56935">
    <property type="entry name" value="Porins"/>
    <property type="match status" value="2"/>
</dbReference>
<dbReference type="AlphaFoldDB" id="A0A091AUV3"/>
<reference evidence="2 3" key="1">
    <citation type="submission" date="2013-09" db="EMBL/GenBank/DDBJ databases">
        <title>Genome sequencing of Arenimonas oryziterrae.</title>
        <authorList>
            <person name="Chen F."/>
            <person name="Wang G."/>
        </authorList>
    </citation>
    <scope>NUCLEOTIDE SEQUENCE [LARGE SCALE GENOMIC DNA]</scope>
    <source>
        <strain evidence="2 3">YC6267</strain>
    </source>
</reference>
<dbReference type="RefSeq" id="WP_022970185.1">
    <property type="nucleotide sequence ID" value="NZ_ATVD01000005.1"/>
</dbReference>
<feature type="signal peptide" evidence="1">
    <location>
        <begin position="1"/>
        <end position="43"/>
    </location>
</feature>